<dbReference type="GO" id="GO:0005525">
    <property type="term" value="F:GTP binding"/>
    <property type="evidence" value="ECO:0007669"/>
    <property type="project" value="UniProtKB-UniRule"/>
</dbReference>
<evidence type="ECO:0000256" key="6">
    <source>
        <dbReference type="ARBA" id="ARBA00022741"/>
    </source>
</evidence>
<dbReference type="GO" id="GO:0044781">
    <property type="term" value="P:bacterial-type flagellum organization"/>
    <property type="evidence" value="ECO:0007669"/>
    <property type="project" value="UniProtKB-UniRule"/>
</dbReference>
<evidence type="ECO:0000256" key="10">
    <source>
        <dbReference type="ARBA" id="ARBA00023136"/>
    </source>
</evidence>
<dbReference type="RefSeq" id="WP_208831832.1">
    <property type="nucleotide sequence ID" value="NZ_CP072110.1"/>
</dbReference>
<dbReference type="Pfam" id="PF00448">
    <property type="entry name" value="SRP54"/>
    <property type="match status" value="1"/>
</dbReference>
<keyword evidence="10" id="KW-0472">Membrane</keyword>
<dbReference type="Gene3D" id="1.20.120.1380">
    <property type="entry name" value="Flagellar FlhF biosynthesis protein, N domain"/>
    <property type="match status" value="1"/>
</dbReference>
<keyword evidence="17" id="KW-0969">Cilium</keyword>
<feature type="domain" description="AAA+ ATPase" evidence="15">
    <location>
        <begin position="295"/>
        <end position="448"/>
    </location>
</feature>
<dbReference type="SMART" id="SM00962">
    <property type="entry name" value="SRP54"/>
    <property type="match status" value="1"/>
</dbReference>
<feature type="compositionally biased region" description="Low complexity" evidence="14">
    <location>
        <begin position="178"/>
        <end position="193"/>
    </location>
</feature>
<comment type="subcellular location">
    <subcellularLocation>
        <location evidence="1">Cell membrane</location>
        <topology evidence="1">Peripheral membrane protein</topology>
        <orientation evidence="1">Cytoplasmic side</orientation>
    </subcellularLocation>
</comment>
<keyword evidence="11" id="KW-1006">Bacterial flagellum protein export</keyword>
<feature type="domain" description="SRP54-type proteins GTP-binding" evidence="16">
    <location>
        <begin position="296"/>
        <end position="489"/>
    </location>
</feature>
<accession>A0A975HI35</accession>
<evidence type="ECO:0000256" key="9">
    <source>
        <dbReference type="ARBA" id="ARBA00023134"/>
    </source>
</evidence>
<keyword evidence="17" id="KW-0282">Flagellum</keyword>
<evidence type="ECO:0000259" key="16">
    <source>
        <dbReference type="SMART" id="SM00962"/>
    </source>
</evidence>
<keyword evidence="4" id="KW-0813">Transport</keyword>
<feature type="compositionally biased region" description="Polar residues" evidence="14">
    <location>
        <begin position="99"/>
        <end position="113"/>
    </location>
</feature>
<dbReference type="CDD" id="cd17873">
    <property type="entry name" value="FlhF"/>
    <property type="match status" value="1"/>
</dbReference>
<dbReference type="GO" id="GO:0005047">
    <property type="term" value="F:signal recognition particle binding"/>
    <property type="evidence" value="ECO:0007669"/>
    <property type="project" value="TreeGrafter"/>
</dbReference>
<dbReference type="FunFam" id="3.40.50.300:FF:000695">
    <property type="entry name" value="Flagellar biosynthesis regulator FlhF"/>
    <property type="match status" value="1"/>
</dbReference>
<dbReference type="PANTHER" id="PTHR43134">
    <property type="entry name" value="SIGNAL RECOGNITION PARTICLE RECEPTOR SUBUNIT ALPHA"/>
    <property type="match status" value="1"/>
</dbReference>
<keyword evidence="5" id="KW-1003">Cell membrane</keyword>
<evidence type="ECO:0000313" key="17">
    <source>
        <dbReference type="EMBL" id="QTH63777.1"/>
    </source>
</evidence>
<keyword evidence="9" id="KW-0342">GTP-binding</keyword>
<evidence type="ECO:0000256" key="14">
    <source>
        <dbReference type="SAM" id="MobiDB-lite"/>
    </source>
</evidence>
<dbReference type="GO" id="GO:0006614">
    <property type="term" value="P:SRP-dependent cotranslational protein targeting to membrane"/>
    <property type="evidence" value="ECO:0007669"/>
    <property type="project" value="UniProtKB-UniRule"/>
</dbReference>
<feature type="region of interest" description="Disordered" evidence="14">
    <location>
        <begin position="49"/>
        <end position="82"/>
    </location>
</feature>
<dbReference type="InterPro" id="IPR003593">
    <property type="entry name" value="AAA+_ATPase"/>
</dbReference>
<evidence type="ECO:0000256" key="11">
    <source>
        <dbReference type="ARBA" id="ARBA00023225"/>
    </source>
</evidence>
<dbReference type="KEGG" id="psym:J1N51_13855"/>
<gene>
    <name evidence="17" type="primary">flhF</name>
    <name evidence="17" type="ORF">J1N51_13855</name>
</gene>
<dbReference type="NCBIfam" id="TIGR03499">
    <property type="entry name" value="FlhF"/>
    <property type="match status" value="1"/>
</dbReference>
<evidence type="ECO:0000256" key="8">
    <source>
        <dbReference type="ARBA" id="ARBA00022927"/>
    </source>
</evidence>
<evidence type="ECO:0000256" key="13">
    <source>
        <dbReference type="NCBIfam" id="TIGR03499"/>
    </source>
</evidence>
<dbReference type="EMBL" id="CP072110">
    <property type="protein sequence ID" value="QTH63777.1"/>
    <property type="molecule type" value="Genomic_DNA"/>
</dbReference>
<dbReference type="InterPro" id="IPR047040">
    <property type="entry name" value="FlhF__GTPase_dom"/>
</dbReference>
<evidence type="ECO:0000256" key="7">
    <source>
        <dbReference type="ARBA" id="ARBA00022795"/>
    </source>
</evidence>
<keyword evidence="17" id="KW-0966">Cell projection</keyword>
<name>A0A975HI35_9GAMM</name>
<protein>
    <recommendedName>
        <fullName evidence="3 13">Flagellar biosynthesis protein FlhF</fullName>
    </recommendedName>
</protein>
<evidence type="ECO:0000313" key="18">
    <source>
        <dbReference type="Proteomes" id="UP000682739"/>
    </source>
</evidence>
<sequence>MKIKRYFAKDMRTALTQVKEELGPDAVIMSNKKTSTGVEIVAAIDSDAEAPATQVKPAAQVQQPASQASAQPNNFDGPNADGAAKIASSLEELLKRQRNQNSEANASQPLSNRLDQEPVRTSPVAPTAYSEATQPLSNQQKSELATQALSQQAESEFEQWLNKARNTVQENVEPHQGAQLSAPEQAAASAQQAPVRNVVEGQFDQQLSELRNEMSSIKELLKHQVSELMWQDVNRKAPVKAMLINKLKDMGLSGGVSEHLSHFVDEQVESNQAWPQMLSSLTEQLSTTDNEIIKRGGVYSLVGPTGVGKTTTIAKLAARFAQIHGADKVGLITTDSFRIGALEQLATYAKILGCPLKQAKDTEQLSEAIYQLRDKKLLLIDTAGMSQRDIKLTERLNHLLTRSRVNIKNYLVLSATSQMSVLQESVQHFKTIPLSGCIFTKIDESLSLGELISVAIHNRLPIGYLTNGQRVPEDIRVANADKIVQKANQLYELKQKVSNKKNKVVPKAVGMYD</sequence>
<dbReference type="AlphaFoldDB" id="A0A975HI35"/>
<evidence type="ECO:0000256" key="4">
    <source>
        <dbReference type="ARBA" id="ARBA00022448"/>
    </source>
</evidence>
<proteinExistence type="inferred from homology"/>
<keyword evidence="8" id="KW-0653">Protein transport</keyword>
<dbReference type="Proteomes" id="UP000682739">
    <property type="component" value="Chromosome"/>
</dbReference>
<evidence type="ECO:0000256" key="1">
    <source>
        <dbReference type="ARBA" id="ARBA00004413"/>
    </source>
</evidence>
<reference evidence="17" key="1">
    <citation type="submission" date="2021-03" db="EMBL/GenBank/DDBJ databases">
        <title>Description of Psychrosphaera ytuae sp. nov. isolated from deep sea sediment of South China Sea.</title>
        <authorList>
            <person name="Zhang J."/>
            <person name="Xu X.-D."/>
        </authorList>
    </citation>
    <scope>NUCLEOTIDE SEQUENCE</scope>
    <source>
        <strain evidence="17">MTZ26</strain>
    </source>
</reference>
<evidence type="ECO:0000259" key="15">
    <source>
        <dbReference type="SMART" id="SM00382"/>
    </source>
</evidence>
<dbReference type="GO" id="GO:0003924">
    <property type="term" value="F:GTPase activity"/>
    <property type="evidence" value="ECO:0007669"/>
    <property type="project" value="UniProtKB-UniRule"/>
</dbReference>
<dbReference type="InterPro" id="IPR027417">
    <property type="entry name" value="P-loop_NTPase"/>
</dbReference>
<dbReference type="SMART" id="SM00382">
    <property type="entry name" value="AAA"/>
    <property type="match status" value="1"/>
</dbReference>
<comment type="function">
    <text evidence="12">Necessary for flagellar biosynthesis. May be involved in translocation of the flagellum.</text>
</comment>
<dbReference type="InterPro" id="IPR020006">
    <property type="entry name" value="FlhF"/>
</dbReference>
<dbReference type="SUPFAM" id="SSF52540">
    <property type="entry name" value="P-loop containing nucleoside triphosphate hydrolases"/>
    <property type="match status" value="1"/>
</dbReference>
<comment type="similarity">
    <text evidence="2">Belongs to the GTP-binding SRP family.</text>
</comment>
<feature type="region of interest" description="Disordered" evidence="14">
    <location>
        <begin position="97"/>
        <end position="150"/>
    </location>
</feature>
<evidence type="ECO:0000256" key="12">
    <source>
        <dbReference type="ARBA" id="ARBA00025337"/>
    </source>
</evidence>
<dbReference type="Gene3D" id="3.40.50.300">
    <property type="entry name" value="P-loop containing nucleotide triphosphate hydrolases"/>
    <property type="match status" value="1"/>
</dbReference>
<feature type="region of interest" description="Disordered" evidence="14">
    <location>
        <begin position="174"/>
        <end position="193"/>
    </location>
</feature>
<organism evidence="17 18">
    <name type="scientific">Psychrosphaera ytuae</name>
    <dbReference type="NCBI Taxonomy" id="2820710"/>
    <lineage>
        <taxon>Bacteria</taxon>
        <taxon>Pseudomonadati</taxon>
        <taxon>Pseudomonadota</taxon>
        <taxon>Gammaproteobacteria</taxon>
        <taxon>Alteromonadales</taxon>
        <taxon>Pseudoalteromonadaceae</taxon>
        <taxon>Psychrosphaera</taxon>
    </lineage>
</organism>
<feature type="compositionally biased region" description="Polar residues" evidence="14">
    <location>
        <begin position="130"/>
        <end position="150"/>
    </location>
</feature>
<dbReference type="GO" id="GO:0015031">
    <property type="term" value="P:protein transport"/>
    <property type="evidence" value="ECO:0007669"/>
    <property type="project" value="UniProtKB-KW"/>
</dbReference>
<keyword evidence="6" id="KW-0547">Nucleotide-binding</keyword>
<evidence type="ECO:0000256" key="5">
    <source>
        <dbReference type="ARBA" id="ARBA00022475"/>
    </source>
</evidence>
<dbReference type="GO" id="GO:0005886">
    <property type="term" value="C:plasma membrane"/>
    <property type="evidence" value="ECO:0007669"/>
    <property type="project" value="UniProtKB-SubCell"/>
</dbReference>
<evidence type="ECO:0000256" key="3">
    <source>
        <dbReference type="ARBA" id="ARBA00014919"/>
    </source>
</evidence>
<feature type="compositionally biased region" description="Low complexity" evidence="14">
    <location>
        <begin position="50"/>
        <end position="72"/>
    </location>
</feature>
<evidence type="ECO:0000256" key="2">
    <source>
        <dbReference type="ARBA" id="ARBA00008531"/>
    </source>
</evidence>
<keyword evidence="18" id="KW-1185">Reference proteome</keyword>
<keyword evidence="7" id="KW-1005">Bacterial flagellum biogenesis</keyword>
<dbReference type="InterPro" id="IPR000897">
    <property type="entry name" value="SRP54_GTPase_dom"/>
</dbReference>
<dbReference type="PANTHER" id="PTHR43134:SF3">
    <property type="entry name" value="FLAGELLAR BIOSYNTHESIS PROTEIN FLHF"/>
    <property type="match status" value="1"/>
</dbReference>